<evidence type="ECO:0000256" key="2">
    <source>
        <dbReference type="SAM" id="Phobius"/>
    </source>
</evidence>
<evidence type="ECO:0000313" key="4">
    <source>
        <dbReference type="EMBL" id="NNH12875.1"/>
    </source>
</evidence>
<keyword evidence="2" id="KW-0812">Transmembrane</keyword>
<keyword evidence="2" id="KW-1133">Transmembrane helix</keyword>
<accession>A0A849BGX3</accession>
<dbReference type="PANTHER" id="PTHR12126">
    <property type="entry name" value="NADH-UBIQUINONE OXIDOREDUCTASE 39 KDA SUBUNIT-RELATED"/>
    <property type="match status" value="1"/>
</dbReference>
<dbReference type="Pfam" id="PF13781">
    <property type="entry name" value="DoxX_3"/>
    <property type="match status" value="1"/>
</dbReference>
<dbReference type="AlphaFoldDB" id="A0A849BGX3"/>
<evidence type="ECO:0000313" key="5">
    <source>
        <dbReference type="Proteomes" id="UP000542973"/>
    </source>
</evidence>
<feature type="region of interest" description="Disordered" evidence="1">
    <location>
        <begin position="1"/>
        <end position="25"/>
    </location>
</feature>
<keyword evidence="2" id="KW-0472">Membrane</keyword>
<evidence type="ECO:0000259" key="3">
    <source>
        <dbReference type="Pfam" id="PF01370"/>
    </source>
</evidence>
<dbReference type="SUPFAM" id="SSF51735">
    <property type="entry name" value="NAD(P)-binding Rossmann-fold domains"/>
    <property type="match status" value="1"/>
</dbReference>
<evidence type="ECO:0000256" key="1">
    <source>
        <dbReference type="SAM" id="MobiDB-lite"/>
    </source>
</evidence>
<sequence length="492" mass="51828">MAAAGQGDGGQHAGAGAGGEAPADEILDGAHVGSSERDAATGGTARPTVLLTGASGFIGAAIASALARAGCRVLCGVRDPAKAPRDLGSCEFRAVDFGALTDAQAWLPLLDGVDVVVNAVGIFAERGEQTFELLHRRAPIALFAACARAGVRAVIQISALGADEQATTPYHLSKKAADDYLADLGLPAAILQPSLVYGPGGVSARMFGTLATMPLLPLPGGGRQRVQPVHLDDVVTTIVRLATMADGNPGGAAAMRPDWQQGRIPVVGPTALNLRDYLGQLRSALGQPGRLRVVPMPDALVRASLPLMTRLAPGLPLNQDALAMLARGNTGDPGPMHRLLGRPPRAVRDFVPARWREAARTQAVLGWQLPILRTAVALVWIVTGIVSLGLYPVEDSYALLARAGVPQALRPLALYGAAGLDLLFGLMCFAPARWRFPWIWAAQAALILGYTVIISVRLPEFWLHPYGPLTKNLPMLAVLWLLGTLERKRWTT</sequence>
<feature type="transmembrane region" description="Helical" evidence="2">
    <location>
        <begin position="371"/>
        <end position="391"/>
    </location>
</feature>
<organism evidence="4 5">
    <name type="scientific">Cupriavidus gilardii</name>
    <dbReference type="NCBI Taxonomy" id="82541"/>
    <lineage>
        <taxon>Bacteria</taxon>
        <taxon>Pseudomonadati</taxon>
        <taxon>Pseudomonadota</taxon>
        <taxon>Betaproteobacteria</taxon>
        <taxon>Burkholderiales</taxon>
        <taxon>Burkholderiaceae</taxon>
        <taxon>Cupriavidus</taxon>
    </lineage>
</organism>
<dbReference type="Gene3D" id="3.40.50.720">
    <property type="entry name" value="NAD(P)-binding Rossmann-like Domain"/>
    <property type="match status" value="1"/>
</dbReference>
<comment type="caution">
    <text evidence="4">The sequence shown here is derived from an EMBL/GenBank/DDBJ whole genome shotgun (WGS) entry which is preliminary data.</text>
</comment>
<dbReference type="Proteomes" id="UP000542973">
    <property type="component" value="Unassembled WGS sequence"/>
</dbReference>
<dbReference type="EMBL" id="JABEMD010000035">
    <property type="protein sequence ID" value="NNH12875.1"/>
    <property type="molecule type" value="Genomic_DNA"/>
</dbReference>
<reference evidence="4 5" key="1">
    <citation type="submission" date="2020-05" db="EMBL/GenBank/DDBJ databases">
        <title>MicrobeNet Type strains.</title>
        <authorList>
            <person name="Nicholson A.C."/>
        </authorList>
    </citation>
    <scope>NUCLEOTIDE SEQUENCE [LARGE SCALE GENOMIC DNA]</scope>
    <source>
        <strain evidence="4 5">ATCC 700815</strain>
    </source>
</reference>
<feature type="compositionally biased region" description="Gly residues" evidence="1">
    <location>
        <begin position="1"/>
        <end position="19"/>
    </location>
</feature>
<dbReference type="InterPro" id="IPR051207">
    <property type="entry name" value="ComplexI_NDUFA9_subunit"/>
</dbReference>
<proteinExistence type="predicted"/>
<dbReference type="GO" id="GO:0044877">
    <property type="term" value="F:protein-containing complex binding"/>
    <property type="evidence" value="ECO:0007669"/>
    <property type="project" value="TreeGrafter"/>
</dbReference>
<dbReference type="Pfam" id="PF01370">
    <property type="entry name" value="Epimerase"/>
    <property type="match status" value="1"/>
</dbReference>
<feature type="transmembrane region" description="Helical" evidence="2">
    <location>
        <begin position="438"/>
        <end position="456"/>
    </location>
</feature>
<gene>
    <name evidence="4" type="ORF">HLB16_18580</name>
</gene>
<dbReference type="PANTHER" id="PTHR12126:SF11">
    <property type="entry name" value="NADH DEHYDROGENASE [UBIQUINONE] 1 ALPHA SUBCOMPLEX SUBUNIT 9, MITOCHONDRIAL"/>
    <property type="match status" value="1"/>
</dbReference>
<dbReference type="InterPro" id="IPR001509">
    <property type="entry name" value="Epimerase_deHydtase"/>
</dbReference>
<feature type="domain" description="NAD-dependent epimerase/dehydratase" evidence="3">
    <location>
        <begin position="49"/>
        <end position="247"/>
    </location>
</feature>
<dbReference type="InterPro" id="IPR036291">
    <property type="entry name" value="NAD(P)-bd_dom_sf"/>
</dbReference>
<protein>
    <submittedName>
        <fullName evidence="4">SDR family oxidoreductase</fullName>
    </submittedName>
</protein>
<feature type="transmembrane region" description="Helical" evidence="2">
    <location>
        <begin position="412"/>
        <end position="432"/>
    </location>
</feature>
<name>A0A849BGX3_9BURK</name>
<dbReference type="InterPro" id="IPR025695">
    <property type="entry name" value="DoxX-like"/>
</dbReference>